<accession>A0A1G2HTE7</accession>
<dbReference type="EMBL" id="MHOP01000013">
    <property type="protein sequence ID" value="OGZ65816.1"/>
    <property type="molecule type" value="Genomic_DNA"/>
</dbReference>
<organism evidence="1 2">
    <name type="scientific">Candidatus Staskawiczbacteria bacterium RIFCSPHIGHO2_01_FULL_41_41</name>
    <dbReference type="NCBI Taxonomy" id="1802203"/>
    <lineage>
        <taxon>Bacteria</taxon>
        <taxon>Candidatus Staskawicziibacteriota</taxon>
    </lineage>
</organism>
<dbReference type="Proteomes" id="UP000178774">
    <property type="component" value="Unassembled WGS sequence"/>
</dbReference>
<gene>
    <name evidence="1" type="ORF">A2822_00990</name>
</gene>
<evidence type="ECO:0000313" key="1">
    <source>
        <dbReference type="EMBL" id="OGZ65816.1"/>
    </source>
</evidence>
<sequence>MLQDCVSANKIGINDPDSLKKLYIQAELFRAKQNKISLSMRDLVTLAVWDEAKVCEYINKLEKLGIIVKSGQDSTAEYSLAVGAWLSFSVGHP</sequence>
<name>A0A1G2HTE7_9BACT</name>
<protein>
    <submittedName>
        <fullName evidence="1">Uncharacterized protein</fullName>
    </submittedName>
</protein>
<evidence type="ECO:0000313" key="2">
    <source>
        <dbReference type="Proteomes" id="UP000178774"/>
    </source>
</evidence>
<reference evidence="1 2" key="1">
    <citation type="journal article" date="2016" name="Nat. Commun.">
        <title>Thousands of microbial genomes shed light on interconnected biogeochemical processes in an aquifer system.</title>
        <authorList>
            <person name="Anantharaman K."/>
            <person name="Brown C.T."/>
            <person name="Hug L.A."/>
            <person name="Sharon I."/>
            <person name="Castelle C.J."/>
            <person name="Probst A.J."/>
            <person name="Thomas B.C."/>
            <person name="Singh A."/>
            <person name="Wilkins M.J."/>
            <person name="Karaoz U."/>
            <person name="Brodie E.L."/>
            <person name="Williams K.H."/>
            <person name="Hubbard S.S."/>
            <person name="Banfield J.F."/>
        </authorList>
    </citation>
    <scope>NUCLEOTIDE SEQUENCE [LARGE SCALE GENOMIC DNA]</scope>
</reference>
<comment type="caution">
    <text evidence="1">The sequence shown here is derived from an EMBL/GenBank/DDBJ whole genome shotgun (WGS) entry which is preliminary data.</text>
</comment>
<proteinExistence type="predicted"/>
<dbReference type="AlphaFoldDB" id="A0A1G2HTE7"/>